<gene>
    <name evidence="6" type="ORF">EDC62_1904</name>
</gene>
<dbReference type="GO" id="GO:0004526">
    <property type="term" value="F:ribonuclease P activity"/>
    <property type="evidence" value="ECO:0007669"/>
    <property type="project" value="InterPro"/>
</dbReference>
<dbReference type="RefSeq" id="WP_124223017.1">
    <property type="nucleotide sequence ID" value="NZ_RKQL01000004.1"/>
</dbReference>
<organism evidence="6 7">
    <name type="scientific">Tibeticola sediminis</name>
    <dbReference type="NCBI Taxonomy" id="1917811"/>
    <lineage>
        <taxon>Bacteria</taxon>
        <taxon>Pseudomonadati</taxon>
        <taxon>Pseudomonadota</taxon>
        <taxon>Betaproteobacteria</taxon>
        <taxon>Burkholderiales</taxon>
        <taxon>Comamonadaceae</taxon>
        <taxon>Tibeticola</taxon>
    </lineage>
</organism>
<comment type="caution">
    <text evidence="6">The sequence shown here is derived from an EMBL/GenBank/DDBJ whole genome shotgun (WGS) entry which is preliminary data.</text>
</comment>
<keyword evidence="4" id="KW-0378">Hydrolase</keyword>
<protein>
    <submittedName>
        <fullName evidence="6">Ribonuclease P protein component</fullName>
    </submittedName>
</protein>
<evidence type="ECO:0000256" key="5">
    <source>
        <dbReference type="ARBA" id="ARBA00022884"/>
    </source>
</evidence>
<proteinExistence type="predicted"/>
<dbReference type="InterPro" id="IPR020568">
    <property type="entry name" value="Ribosomal_Su5_D2-typ_SF"/>
</dbReference>
<dbReference type="InterPro" id="IPR014721">
    <property type="entry name" value="Ribsml_uS5_D2-typ_fold_subgr"/>
</dbReference>
<keyword evidence="1" id="KW-0819">tRNA processing</keyword>
<dbReference type="Pfam" id="PF00825">
    <property type="entry name" value="Ribonuclease_P"/>
    <property type="match status" value="1"/>
</dbReference>
<dbReference type="AlphaFoldDB" id="A0A3N4UZ24"/>
<evidence type="ECO:0000256" key="3">
    <source>
        <dbReference type="ARBA" id="ARBA00022759"/>
    </source>
</evidence>
<dbReference type="EMBL" id="RKQL01000004">
    <property type="protein sequence ID" value="RPE66830.1"/>
    <property type="molecule type" value="Genomic_DNA"/>
</dbReference>
<keyword evidence="5" id="KW-0694">RNA-binding</keyword>
<dbReference type="InterPro" id="IPR000100">
    <property type="entry name" value="RNase_P"/>
</dbReference>
<dbReference type="Gene3D" id="3.30.230.10">
    <property type="match status" value="1"/>
</dbReference>
<dbReference type="SUPFAM" id="SSF54211">
    <property type="entry name" value="Ribosomal protein S5 domain 2-like"/>
    <property type="match status" value="1"/>
</dbReference>
<keyword evidence="3" id="KW-0255">Endonuclease</keyword>
<dbReference type="Proteomes" id="UP000272193">
    <property type="component" value="Unassembled WGS sequence"/>
</dbReference>
<evidence type="ECO:0000313" key="7">
    <source>
        <dbReference type="Proteomes" id="UP000272193"/>
    </source>
</evidence>
<dbReference type="OrthoDB" id="398329at2"/>
<evidence type="ECO:0000313" key="6">
    <source>
        <dbReference type="EMBL" id="RPE66830.1"/>
    </source>
</evidence>
<dbReference type="GO" id="GO:0008033">
    <property type="term" value="P:tRNA processing"/>
    <property type="evidence" value="ECO:0007669"/>
    <property type="project" value="UniProtKB-KW"/>
</dbReference>
<name>A0A3N4UZ24_9BURK</name>
<evidence type="ECO:0000256" key="2">
    <source>
        <dbReference type="ARBA" id="ARBA00022722"/>
    </source>
</evidence>
<keyword evidence="7" id="KW-1185">Reference proteome</keyword>
<evidence type="ECO:0000256" key="4">
    <source>
        <dbReference type="ARBA" id="ARBA00022801"/>
    </source>
</evidence>
<keyword evidence="2" id="KW-0540">Nuclease</keyword>
<evidence type="ECO:0000256" key="1">
    <source>
        <dbReference type="ARBA" id="ARBA00022694"/>
    </source>
</evidence>
<accession>A0A3N4UZ24</accession>
<reference evidence="6 7" key="1">
    <citation type="submission" date="2018-11" db="EMBL/GenBank/DDBJ databases">
        <title>Genomic Encyclopedia of Type Strains, Phase IV (KMG-IV): sequencing the most valuable type-strain genomes for metagenomic binning, comparative biology and taxonomic classification.</title>
        <authorList>
            <person name="Goeker M."/>
        </authorList>
    </citation>
    <scope>NUCLEOTIDE SEQUENCE [LARGE SCALE GENOMIC DNA]</scope>
    <source>
        <strain evidence="6 7">DSM 101684</strain>
    </source>
</reference>
<sequence length="133" mass="14458">MHGPTRSASVGRLKTRAQFQQVLAAGVWVRSAHFALHRLDAAQGHALGAVVPKRWARRAVTRNAIRRQMLELGERALPLAPAGAYVLRLCAPFDPKVFESATSEPLRRAVRSELEALLRLALHRAAAAGGQPS</sequence>
<dbReference type="GO" id="GO:0000049">
    <property type="term" value="F:tRNA binding"/>
    <property type="evidence" value="ECO:0007669"/>
    <property type="project" value="InterPro"/>
</dbReference>